<keyword evidence="6" id="KW-1185">Reference proteome</keyword>
<feature type="domain" description="DUF4214" evidence="2">
    <location>
        <begin position="1049"/>
        <end position="1096"/>
    </location>
</feature>
<feature type="region of interest" description="Disordered" evidence="1">
    <location>
        <begin position="558"/>
        <end position="616"/>
    </location>
</feature>
<protein>
    <submittedName>
        <fullName evidence="3">DUF4214 domain-containing protein</fullName>
    </submittedName>
</protein>
<dbReference type="InterPro" id="IPR038255">
    <property type="entry name" value="PBS_linker_sf"/>
</dbReference>
<dbReference type="Pfam" id="PF13946">
    <property type="entry name" value="DUF4214"/>
    <property type="match status" value="1"/>
</dbReference>
<evidence type="ECO:0000256" key="1">
    <source>
        <dbReference type="SAM" id="MobiDB-lite"/>
    </source>
</evidence>
<dbReference type="Proteomes" id="UP000809440">
    <property type="component" value="Unassembled WGS sequence"/>
</dbReference>
<sequence length="1196" mass="129924">MEPLTDVFGTQTSAAGLSFGLRGVVDWSVQQPFLDVFKTARPWLGHSENQWGAYGSEDLGAMGLLDANGWITDLPSGVDRVETFILTEMPVEAQYTAGSYRLSYDGAGEIHVHGADIISQANGEIWFNYTPTGEGMVTISITGTDPQNTGNYLRNIEVVKQEYIPAFEAGALFNPLWLDMINDAQGLRFMDWQETNNSQVQSWSDRPTVGTYSYAEGVPLEVMVALANATGTEPWFNMPWNADEAYIRNFATYVRDNLDPDLRAHIEMSNEVWNWMFEQAREASADAQERFGQDLGDGWMQEYGARAAEMASVLDSVYAGSEDQLVKVIATHTGWPGLEESILQAPNWQALSPANAAPYLSFDTYAITGYFSGGLGTDAKAPLVLNWIAQSEAQARQDAASLGLSGSAANAYFAEHRFDQAVALAVRELRDGSVTGDAEDSLVSLFELFAYHKSVADAHGLDLVMYEGGTHVAGSGQWINNDLLTEFFTHLNYSDGMGQLYTELLAGWEAAGGTLFNAFVDVSEPSQWGSWGSLRHLQDSTARHDAVVEFMESHPAPATMKDGIVGNATFDFGPVPEPTPQDEDDTPVVTPQPRPEPQPQPTPEPTPEQPRPTRQPDIAPTAEVREYVFGTGLFALADGNPEHSVAHWMEQMAGSSGTSYATSIQTGMLTLHDNLPPNPHLWIEGVASSWAPESGQSFADANINQITISEENFTQDQAPDAPDYADPSSSPAEAALRIIAWVEGQAPGATINLYETWPSLEPFADSFPPSAEAFGNWVSYLTGDWHGWWVALHEIIRDARPDLDVRLISAGPQIAQMLGDLGIAEFTAQDLFQDLEGHGTPTLYFLAATIHYTTLYGTPPSTDIQLPNTLHPAVVNNFAQIVEWVADNLATLPSPMVAPFSERSDGGASAPVQTGTAGDDIIQPDSLIGAIDGGTGFDTLLLDGNQTFYSLRIGDDDVWLENRVLDSAPVQIRNIERLQFDSHSSSFGEAGIDLDLFDGMARLTDDAMGTLTELYIAYFNRAPDAVGLFFWGNQLADGMSLREIAGYFFDQPETRALYGDVADLSEFVSTVYQNVLGRAPDASGLEFWLDLLESNAAVTPSTFIMEILAGAKAATGSAADAAYLENKVALGSHFAITRGMSDVEEASMVMSEFDGSQISLEEGLARSDDFYEEALSATDGDFLIQLVGVSDAPFAI</sequence>
<dbReference type="Gene3D" id="1.10.3130.20">
    <property type="entry name" value="Phycobilisome linker domain"/>
    <property type="match status" value="1"/>
</dbReference>
<dbReference type="EMBL" id="JAFBXE010000001">
    <property type="protein sequence ID" value="MBM2411094.1"/>
    <property type="molecule type" value="Genomic_DNA"/>
</dbReference>
<reference evidence="3 6" key="1">
    <citation type="submission" date="2021-01" db="EMBL/GenBank/DDBJ databases">
        <title>Diatom-associated Roseobacters Show Island Model of Population Structure.</title>
        <authorList>
            <person name="Qu L."/>
            <person name="Feng X."/>
            <person name="Chen Y."/>
            <person name="Li L."/>
            <person name="Wang X."/>
            <person name="Hu Z."/>
            <person name="Wang H."/>
            <person name="Luo H."/>
        </authorList>
    </citation>
    <scope>NUCLEOTIDE SEQUENCE</scope>
    <source>
        <strain evidence="4 6">CC28-63</strain>
        <strain evidence="3">CC28-69</strain>
    </source>
</reference>
<evidence type="ECO:0000313" key="5">
    <source>
        <dbReference type="Proteomes" id="UP000755667"/>
    </source>
</evidence>
<evidence type="ECO:0000313" key="3">
    <source>
        <dbReference type="EMBL" id="MBM2411094.1"/>
    </source>
</evidence>
<dbReference type="AlphaFoldDB" id="A0A9Q2P6Z0"/>
<evidence type="ECO:0000259" key="2">
    <source>
        <dbReference type="Pfam" id="PF13946"/>
    </source>
</evidence>
<proteinExistence type="predicted"/>
<name>A0A9Q2P6Z0_9RHOB</name>
<comment type="caution">
    <text evidence="3">The sequence shown here is derived from an EMBL/GenBank/DDBJ whole genome shotgun (WGS) entry which is preliminary data.</text>
</comment>
<dbReference type="OrthoDB" id="7783360at2"/>
<organism evidence="3 5">
    <name type="scientific">Marivita cryptomonadis</name>
    <dbReference type="NCBI Taxonomy" id="505252"/>
    <lineage>
        <taxon>Bacteria</taxon>
        <taxon>Pseudomonadati</taxon>
        <taxon>Pseudomonadota</taxon>
        <taxon>Alphaproteobacteria</taxon>
        <taxon>Rhodobacterales</taxon>
        <taxon>Roseobacteraceae</taxon>
        <taxon>Marivita</taxon>
    </lineage>
</organism>
<evidence type="ECO:0000313" key="6">
    <source>
        <dbReference type="Proteomes" id="UP000809440"/>
    </source>
</evidence>
<gene>
    <name evidence="3" type="ORF">JQX41_02165</name>
    <name evidence="4" type="ORF">JQX48_02165</name>
</gene>
<dbReference type="GeneID" id="62640500"/>
<dbReference type="RefSeq" id="WP_085628774.1">
    <property type="nucleotide sequence ID" value="NZ_JAFBWU010000001.1"/>
</dbReference>
<dbReference type="InterPro" id="IPR025282">
    <property type="entry name" value="DUF4214"/>
</dbReference>
<feature type="compositionally biased region" description="Pro residues" evidence="1">
    <location>
        <begin position="590"/>
        <end position="610"/>
    </location>
</feature>
<evidence type="ECO:0000313" key="4">
    <source>
        <dbReference type="EMBL" id="MBM2415761.1"/>
    </source>
</evidence>
<accession>A0A9Q2P6Z0</accession>
<dbReference type="Proteomes" id="UP000755667">
    <property type="component" value="Unassembled WGS sequence"/>
</dbReference>
<dbReference type="EMBL" id="JAFBXF010000001">
    <property type="protein sequence ID" value="MBM2415761.1"/>
    <property type="molecule type" value="Genomic_DNA"/>
</dbReference>